<evidence type="ECO:0000256" key="2">
    <source>
        <dbReference type="ARBA" id="ARBA00022603"/>
    </source>
</evidence>
<dbReference type="InterPro" id="IPR029063">
    <property type="entry name" value="SAM-dependent_MTases_sf"/>
</dbReference>
<comment type="similarity">
    <text evidence="1">Belongs to the methyltransferase superfamily. RsmH family.</text>
</comment>
<dbReference type="GO" id="GO:0071424">
    <property type="term" value="F:rRNA (cytosine-N4-)-methyltransferase activity"/>
    <property type="evidence" value="ECO:0007669"/>
    <property type="project" value="TreeGrafter"/>
</dbReference>
<dbReference type="Gene3D" id="1.10.150.170">
    <property type="entry name" value="Putative methyltransferase TM0872, insert domain"/>
    <property type="match status" value="1"/>
</dbReference>
<name>A0A6J7T1I6_9ZZZZ</name>
<keyword evidence="2" id="KW-0489">Methyltransferase</keyword>
<evidence type="ECO:0000313" key="5">
    <source>
        <dbReference type="EMBL" id="CAB4654231.1"/>
    </source>
</evidence>
<dbReference type="GO" id="GO:0005737">
    <property type="term" value="C:cytoplasm"/>
    <property type="evidence" value="ECO:0007669"/>
    <property type="project" value="TreeGrafter"/>
</dbReference>
<sequence length="317" mass="34423">MIDSSAHISVMRDRCIDLLAPAINSTKYPVIVDATLGLGGHAEALLKRFPTLKVIGIDRDADALARATTRLAPFADRLFTKHANFDSIANVVASFGYPEITGALFDLGVSSMQLDERNRGFSYSHDAPLDMRMDRTQSLTAAEIINTYEPGQLVRILRTYGEEKFATRVVESIVKARAVTPLNSTIELATLVKNAIPAATRRTGGNPAKRSFQALRIETNDELGAITRALPSALKLLGIGGRLVVMSFQSLEDRIVKDLFVASTTSGTPRDLPFELPELAAKFSLVIKGSETPGAQELEENSRSASVRLRAIERVAA</sequence>
<dbReference type="EMBL" id="CAFBQE010000019">
    <property type="protein sequence ID" value="CAB5046932.1"/>
    <property type="molecule type" value="Genomic_DNA"/>
</dbReference>
<dbReference type="EMBL" id="CAFAZY010000045">
    <property type="protein sequence ID" value="CAB4841865.1"/>
    <property type="molecule type" value="Genomic_DNA"/>
</dbReference>
<evidence type="ECO:0000313" key="8">
    <source>
        <dbReference type="EMBL" id="CAB5046932.1"/>
    </source>
</evidence>
<dbReference type="InterPro" id="IPR023397">
    <property type="entry name" value="SAM-dep_MeTrfase_MraW_recog"/>
</dbReference>
<dbReference type="SUPFAM" id="SSF81799">
    <property type="entry name" value="Putative methyltransferase TM0872, insert domain"/>
    <property type="match status" value="1"/>
</dbReference>
<dbReference type="InterPro" id="IPR002903">
    <property type="entry name" value="RsmH"/>
</dbReference>
<proteinExistence type="inferred from homology"/>
<organism evidence="8">
    <name type="scientific">freshwater metagenome</name>
    <dbReference type="NCBI Taxonomy" id="449393"/>
    <lineage>
        <taxon>unclassified sequences</taxon>
        <taxon>metagenomes</taxon>
        <taxon>ecological metagenomes</taxon>
    </lineage>
</organism>
<dbReference type="SUPFAM" id="SSF53335">
    <property type="entry name" value="S-adenosyl-L-methionine-dependent methyltransferases"/>
    <property type="match status" value="1"/>
</dbReference>
<keyword evidence="3" id="KW-0808">Transferase</keyword>
<evidence type="ECO:0000256" key="1">
    <source>
        <dbReference type="ARBA" id="ARBA00010396"/>
    </source>
</evidence>
<dbReference type="NCBIfam" id="TIGR00006">
    <property type="entry name" value="16S rRNA (cytosine(1402)-N(4))-methyltransferase RsmH"/>
    <property type="match status" value="1"/>
</dbReference>
<evidence type="ECO:0000313" key="7">
    <source>
        <dbReference type="EMBL" id="CAB5039336.1"/>
    </source>
</evidence>
<gene>
    <name evidence="5" type="ORF">UFOPK2265_00355</name>
    <name evidence="6" type="ORF">UFOPK3255_00469</name>
    <name evidence="7" type="ORF">UFOPK4248_00106</name>
    <name evidence="8" type="ORF">UFOPK4284_00453</name>
</gene>
<evidence type="ECO:0000256" key="4">
    <source>
        <dbReference type="ARBA" id="ARBA00022691"/>
    </source>
</evidence>
<dbReference type="PANTHER" id="PTHR11265">
    <property type="entry name" value="S-ADENOSYL-METHYLTRANSFERASE MRAW"/>
    <property type="match status" value="1"/>
</dbReference>
<dbReference type="Pfam" id="PF01795">
    <property type="entry name" value="Methyltransf_5"/>
    <property type="match status" value="1"/>
</dbReference>
<dbReference type="EMBL" id="CAFBQB010000007">
    <property type="protein sequence ID" value="CAB5039336.1"/>
    <property type="molecule type" value="Genomic_DNA"/>
</dbReference>
<keyword evidence="4" id="KW-0949">S-adenosyl-L-methionine</keyword>
<dbReference type="AlphaFoldDB" id="A0A6J7T1I6"/>
<evidence type="ECO:0000313" key="6">
    <source>
        <dbReference type="EMBL" id="CAB4841865.1"/>
    </source>
</evidence>
<dbReference type="HAMAP" id="MF_01007">
    <property type="entry name" value="16SrRNA_methyltr_H"/>
    <property type="match status" value="1"/>
</dbReference>
<protein>
    <submittedName>
        <fullName evidence="8">Unannotated protein</fullName>
    </submittedName>
</protein>
<accession>A0A6J7T1I6</accession>
<dbReference type="GO" id="GO:0070475">
    <property type="term" value="P:rRNA base methylation"/>
    <property type="evidence" value="ECO:0007669"/>
    <property type="project" value="TreeGrafter"/>
</dbReference>
<dbReference type="EMBL" id="CAEZWP010000009">
    <property type="protein sequence ID" value="CAB4654231.1"/>
    <property type="molecule type" value="Genomic_DNA"/>
</dbReference>
<dbReference type="PIRSF" id="PIRSF004486">
    <property type="entry name" value="MraW"/>
    <property type="match status" value="1"/>
</dbReference>
<dbReference type="PANTHER" id="PTHR11265:SF0">
    <property type="entry name" value="12S RRNA N4-METHYLCYTIDINE METHYLTRANSFERASE"/>
    <property type="match status" value="1"/>
</dbReference>
<evidence type="ECO:0000256" key="3">
    <source>
        <dbReference type="ARBA" id="ARBA00022679"/>
    </source>
</evidence>
<dbReference type="Gene3D" id="3.40.50.150">
    <property type="entry name" value="Vaccinia Virus protein VP39"/>
    <property type="match status" value="1"/>
</dbReference>
<reference evidence="8" key="1">
    <citation type="submission" date="2020-05" db="EMBL/GenBank/DDBJ databases">
        <authorList>
            <person name="Chiriac C."/>
            <person name="Salcher M."/>
            <person name="Ghai R."/>
            <person name="Kavagutti S V."/>
        </authorList>
    </citation>
    <scope>NUCLEOTIDE SEQUENCE</scope>
</reference>